<feature type="compositionally biased region" description="Polar residues" evidence="1">
    <location>
        <begin position="30"/>
        <end position="45"/>
    </location>
</feature>
<feature type="compositionally biased region" description="Polar residues" evidence="1">
    <location>
        <begin position="94"/>
        <end position="103"/>
    </location>
</feature>
<sequence>MVVVAVDSGPRRDPSLAPIRRTAAVCPGSHPTNRTQTTRTRSDGLITTTTTEEVPLVNSSSCSCSRTRSTIRAVPSRLCRRLRRPPSRRKRLNCTRTAAARSSRQGPLQRPPPQLWRPAKCPSFATSAGRAL</sequence>
<accession>A0A8D8APG8</accession>
<proteinExistence type="predicted"/>
<dbReference type="AlphaFoldDB" id="A0A8D8APG8"/>
<feature type="region of interest" description="Disordered" evidence="1">
    <location>
        <begin position="24"/>
        <end position="45"/>
    </location>
</feature>
<evidence type="ECO:0000313" key="2">
    <source>
        <dbReference type="EMBL" id="CAG6461123.1"/>
    </source>
</evidence>
<feature type="compositionally biased region" description="Basic residues" evidence="1">
    <location>
        <begin position="78"/>
        <end position="93"/>
    </location>
</feature>
<feature type="region of interest" description="Disordered" evidence="1">
    <location>
        <begin position="77"/>
        <end position="132"/>
    </location>
</feature>
<protein>
    <submittedName>
        <fullName evidence="2">(northern house mosquito) hypothetical protein</fullName>
    </submittedName>
</protein>
<name>A0A8D8APG8_CULPI</name>
<organism evidence="2">
    <name type="scientific">Culex pipiens</name>
    <name type="common">House mosquito</name>
    <dbReference type="NCBI Taxonomy" id="7175"/>
    <lineage>
        <taxon>Eukaryota</taxon>
        <taxon>Metazoa</taxon>
        <taxon>Ecdysozoa</taxon>
        <taxon>Arthropoda</taxon>
        <taxon>Hexapoda</taxon>
        <taxon>Insecta</taxon>
        <taxon>Pterygota</taxon>
        <taxon>Neoptera</taxon>
        <taxon>Endopterygota</taxon>
        <taxon>Diptera</taxon>
        <taxon>Nematocera</taxon>
        <taxon>Culicoidea</taxon>
        <taxon>Culicidae</taxon>
        <taxon>Culicinae</taxon>
        <taxon>Culicini</taxon>
        <taxon>Culex</taxon>
        <taxon>Culex</taxon>
    </lineage>
</organism>
<dbReference type="EMBL" id="HBUE01042093">
    <property type="protein sequence ID" value="CAG6461123.1"/>
    <property type="molecule type" value="Transcribed_RNA"/>
</dbReference>
<reference evidence="2" key="1">
    <citation type="submission" date="2021-05" db="EMBL/GenBank/DDBJ databases">
        <authorList>
            <person name="Alioto T."/>
            <person name="Alioto T."/>
            <person name="Gomez Garrido J."/>
        </authorList>
    </citation>
    <scope>NUCLEOTIDE SEQUENCE</scope>
</reference>
<evidence type="ECO:0000256" key="1">
    <source>
        <dbReference type="SAM" id="MobiDB-lite"/>
    </source>
</evidence>